<accession>A0AB94IWF7</accession>
<reference evidence="2" key="1">
    <citation type="submission" date="2010-03" db="EMBL/GenBank/DDBJ databases">
        <title>The genome sequence of Synergistetes sp. SGP1.</title>
        <authorList>
            <consortium name="metaHIT consortium -- http://www.metahit.eu/"/>
            <person name="Pajon A."/>
            <person name="Turner K."/>
            <person name="Parkhill J."/>
            <person name="Wade W."/>
            <person name="Vartoukian S."/>
        </authorList>
    </citation>
    <scope>NUCLEOTIDE SEQUENCE [LARGE SCALE GENOMIC DNA]</scope>
    <source>
        <strain evidence="2">SGP1</strain>
    </source>
</reference>
<dbReference type="KEGG" id="sbr:SY1_06810"/>
<dbReference type="EMBL" id="FP929056">
    <property type="protein sequence ID" value="CBL28041.1"/>
    <property type="molecule type" value="Genomic_DNA"/>
</dbReference>
<sequence>MDDKGEIVSSHDVDDNLSLQIWTKGHTPRLVIFNKAKNSKKLIRLGWVEKRDRKLAVSGKKRGESVNYTIQDFEPTLQRILTEYAVYANFRIKLWRFAVELEKIVNAPEIVTDSGEMNLLTEDKRSSFWIADCTGPDRKAGFFRPFFPVSGAEADAVAGDRLRIAEGNRGVEALLKTGVLRDLAKANPKRWHNPVRVVAAAMLLGFSYCEEDGSDFSDELWGAGAEGGGEDAAAAALTGTVKFTLRDPRLLGLGRKLVAFVRHFDAVPQVEVSNSVDSDKELQEQGFGRTRRLEFGAGTIGDVPYKVTFFEHEDGRIALGCKPEAATQRHKGELVLTLPGDVYRTALKQDTMGGPEDDFYTTTQLAWACQFKEWLDNITPYISNFAGLM</sequence>
<evidence type="ECO:0000313" key="2">
    <source>
        <dbReference type="Proteomes" id="UP000008957"/>
    </source>
</evidence>
<keyword evidence="2" id="KW-1185">Reference proteome</keyword>
<evidence type="ECO:0000313" key="1">
    <source>
        <dbReference type="EMBL" id="CBL28041.1"/>
    </source>
</evidence>
<reference evidence="1 2" key="2">
    <citation type="submission" date="2010-03" db="EMBL/GenBank/DDBJ databases">
        <authorList>
            <person name="Pajon A."/>
        </authorList>
    </citation>
    <scope>NUCLEOTIDE SEQUENCE [LARGE SCALE GENOMIC DNA]</scope>
    <source>
        <strain evidence="1 2">SGP1</strain>
    </source>
</reference>
<gene>
    <name evidence="1" type="ORF">SY1_06810</name>
</gene>
<proteinExistence type="predicted"/>
<dbReference type="AlphaFoldDB" id="A0AB94IWF7"/>
<dbReference type="Proteomes" id="UP000008957">
    <property type="component" value="Chromosome"/>
</dbReference>
<name>A0AB94IWF7_9BACT</name>
<organism evidence="1 2">
    <name type="scientific">Fretibacterium fastidiosum</name>
    <dbReference type="NCBI Taxonomy" id="651822"/>
    <lineage>
        <taxon>Bacteria</taxon>
        <taxon>Thermotogati</taxon>
        <taxon>Synergistota</taxon>
        <taxon>Synergistia</taxon>
        <taxon>Synergistales</taxon>
        <taxon>Aminobacteriaceae</taxon>
        <taxon>Fretibacterium</taxon>
    </lineage>
</organism>
<dbReference type="RefSeq" id="WP_015556188.1">
    <property type="nucleotide sequence ID" value="NC_021038.1"/>
</dbReference>
<protein>
    <submittedName>
        <fullName evidence="1">Uncharacterized protein</fullName>
    </submittedName>
</protein>